<proteinExistence type="inferred from homology"/>
<keyword evidence="5" id="KW-0812">Transmembrane</keyword>
<dbReference type="SUPFAM" id="SSF56574">
    <property type="entry name" value="Serpins"/>
    <property type="match status" value="1"/>
</dbReference>
<dbReference type="AlphaFoldDB" id="A0AA39KYM9"/>
<dbReference type="InterPro" id="IPR042185">
    <property type="entry name" value="Serpin_sf_2"/>
</dbReference>
<keyword evidence="8" id="KW-1185">Reference proteome</keyword>
<dbReference type="InterPro" id="IPR042178">
    <property type="entry name" value="Serpin_sf_1"/>
</dbReference>
<dbReference type="Gene3D" id="2.10.310.10">
    <property type="entry name" value="Serpins superfamily"/>
    <property type="match status" value="1"/>
</dbReference>
<keyword evidence="3" id="KW-0722">Serine protease inhibitor</keyword>
<dbReference type="Gene3D" id="6.20.40.10">
    <property type="match status" value="1"/>
</dbReference>
<evidence type="ECO:0000256" key="1">
    <source>
        <dbReference type="ARBA" id="ARBA00009500"/>
    </source>
</evidence>
<evidence type="ECO:0000313" key="7">
    <source>
        <dbReference type="EMBL" id="KAK0178748.1"/>
    </source>
</evidence>
<evidence type="ECO:0000256" key="5">
    <source>
        <dbReference type="SAM" id="Phobius"/>
    </source>
</evidence>
<reference evidence="7" key="1">
    <citation type="journal article" date="2023" name="bioRxiv">
        <title>Scaffold-level genome assemblies of two parasitoid biocontrol wasps reveal the parthenogenesis mechanism and an associated novel virus.</title>
        <authorList>
            <person name="Inwood S."/>
            <person name="Skelly J."/>
            <person name="Guhlin J."/>
            <person name="Harrop T."/>
            <person name="Goldson S."/>
            <person name="Dearden P."/>
        </authorList>
    </citation>
    <scope>NUCLEOTIDE SEQUENCE</scope>
    <source>
        <strain evidence="7">Lincoln</strain>
        <tissue evidence="7">Whole body</tissue>
    </source>
</reference>
<dbReference type="Gene3D" id="2.30.39.10">
    <property type="entry name" value="Alpha-1-antitrypsin, domain 1"/>
    <property type="match status" value="1"/>
</dbReference>
<evidence type="ECO:0000259" key="6">
    <source>
        <dbReference type="SMART" id="SM00093"/>
    </source>
</evidence>
<dbReference type="GO" id="GO:0005615">
    <property type="term" value="C:extracellular space"/>
    <property type="evidence" value="ECO:0007669"/>
    <property type="project" value="InterPro"/>
</dbReference>
<gene>
    <name evidence="7" type="ORF">PV327_007611</name>
</gene>
<evidence type="ECO:0000256" key="3">
    <source>
        <dbReference type="ARBA" id="ARBA00022900"/>
    </source>
</evidence>
<feature type="domain" description="Serpin" evidence="6">
    <location>
        <begin position="108"/>
        <end position="400"/>
    </location>
</feature>
<dbReference type="InterPro" id="IPR036186">
    <property type="entry name" value="Serpin_sf"/>
</dbReference>
<dbReference type="GO" id="GO:0004867">
    <property type="term" value="F:serine-type endopeptidase inhibitor activity"/>
    <property type="evidence" value="ECO:0007669"/>
    <property type="project" value="UniProtKB-KW"/>
</dbReference>
<comment type="similarity">
    <text evidence="1 4">Belongs to the serpin family.</text>
</comment>
<name>A0AA39KYM9_MICHY</name>
<keyword evidence="2" id="KW-0646">Protease inhibitor</keyword>
<accession>A0AA39KYM9</accession>
<dbReference type="Pfam" id="PF00079">
    <property type="entry name" value="Serpin"/>
    <property type="match status" value="2"/>
</dbReference>
<organism evidence="7 8">
    <name type="scientific">Microctonus hyperodae</name>
    <name type="common">Parasitoid wasp</name>
    <dbReference type="NCBI Taxonomy" id="165561"/>
    <lineage>
        <taxon>Eukaryota</taxon>
        <taxon>Metazoa</taxon>
        <taxon>Ecdysozoa</taxon>
        <taxon>Arthropoda</taxon>
        <taxon>Hexapoda</taxon>
        <taxon>Insecta</taxon>
        <taxon>Pterygota</taxon>
        <taxon>Neoptera</taxon>
        <taxon>Endopterygota</taxon>
        <taxon>Hymenoptera</taxon>
        <taxon>Apocrita</taxon>
        <taxon>Ichneumonoidea</taxon>
        <taxon>Braconidae</taxon>
        <taxon>Euphorinae</taxon>
        <taxon>Microctonus</taxon>
    </lineage>
</organism>
<evidence type="ECO:0000256" key="4">
    <source>
        <dbReference type="RuleBase" id="RU000411"/>
    </source>
</evidence>
<sequence>MSLLPSRGARRGPIICFVGLVFLVALYELGIICNPKKDQLAPIMVTKESEIKFSHSTKVKTSYSGGSSTEKYFKPTIYHEFPFQSSYTAQTLENNLEIFSRGINRFSSEFFKSLAKNKNGNFISSPVSAAIATAMAAYGANGTTRDELVRALHLPITQNFILKEFQNFIFNLNNVKDIEFHLATKLFIENQFKINELFNEVTNVTFQSQIENINFNNTDEASEQINNWCKKYTNNKITNIITADDLNDAELSDPENKFSMYIIIPERINGLTTIIDKINEIDFRNLNGFEYSIQLCMPKFKIESELDLIPIFNNMGIHDMFEDTADFSNLTPGNNLKVTKIIQKAFINVDENGSEASAATALAISSRSMPMEINIDKPFISAIVSKTTGTPLFITRINDPRL</sequence>
<dbReference type="InterPro" id="IPR000215">
    <property type="entry name" value="Serpin_fam"/>
</dbReference>
<comment type="caution">
    <text evidence="7">The sequence shown here is derived from an EMBL/GenBank/DDBJ whole genome shotgun (WGS) entry which is preliminary data.</text>
</comment>
<dbReference type="SMART" id="SM00093">
    <property type="entry name" value="SERPIN"/>
    <property type="match status" value="1"/>
</dbReference>
<evidence type="ECO:0000256" key="2">
    <source>
        <dbReference type="ARBA" id="ARBA00022690"/>
    </source>
</evidence>
<evidence type="ECO:0000313" key="8">
    <source>
        <dbReference type="Proteomes" id="UP001168972"/>
    </source>
</evidence>
<dbReference type="PANTHER" id="PTHR11461:SF211">
    <property type="entry name" value="GH10112P-RELATED"/>
    <property type="match status" value="1"/>
</dbReference>
<protein>
    <recommendedName>
        <fullName evidence="6">Serpin domain-containing protein</fullName>
    </recommendedName>
</protein>
<dbReference type="Proteomes" id="UP001168972">
    <property type="component" value="Unassembled WGS sequence"/>
</dbReference>
<dbReference type="InterPro" id="IPR023796">
    <property type="entry name" value="Serpin_dom"/>
</dbReference>
<dbReference type="PANTHER" id="PTHR11461">
    <property type="entry name" value="SERINE PROTEASE INHIBITOR, SERPIN"/>
    <property type="match status" value="1"/>
</dbReference>
<keyword evidence="5" id="KW-0472">Membrane</keyword>
<dbReference type="EMBL" id="JAQQBR010000004">
    <property type="protein sequence ID" value="KAK0178748.1"/>
    <property type="molecule type" value="Genomic_DNA"/>
</dbReference>
<reference evidence="7" key="2">
    <citation type="submission" date="2023-03" db="EMBL/GenBank/DDBJ databases">
        <authorList>
            <person name="Inwood S.N."/>
            <person name="Skelly J.G."/>
            <person name="Guhlin J."/>
            <person name="Harrop T.W.R."/>
            <person name="Goldson S.G."/>
            <person name="Dearden P.K."/>
        </authorList>
    </citation>
    <scope>NUCLEOTIDE SEQUENCE</scope>
    <source>
        <strain evidence="7">Lincoln</strain>
        <tissue evidence="7">Whole body</tissue>
    </source>
</reference>
<dbReference type="Gene3D" id="3.30.497.10">
    <property type="entry name" value="Antithrombin, subunit I, domain 2"/>
    <property type="match status" value="1"/>
</dbReference>
<keyword evidence="5" id="KW-1133">Transmembrane helix</keyword>
<feature type="transmembrane region" description="Helical" evidence="5">
    <location>
        <begin position="12"/>
        <end position="32"/>
    </location>
</feature>